<evidence type="ECO:0000313" key="2">
    <source>
        <dbReference type="EMBL" id="AAZ97814.1"/>
    </source>
</evidence>
<dbReference type="KEGG" id="tbd:Tbd_1861"/>
<gene>
    <name evidence="2" type="ordered locus">Tbd_1861</name>
</gene>
<evidence type="ECO:0000313" key="3">
    <source>
        <dbReference type="Proteomes" id="UP000008291"/>
    </source>
</evidence>
<keyword evidence="1" id="KW-0472">Membrane</keyword>
<name>Q3SHR9_THIDA</name>
<sequence length="880" mass="91304">MPRFPGQIGTRHQGGFSLVEALFSALILAVALLGLAGFHAAAMQDGSLVKARSIAASLAQEKLDDLRGFTRLEDDATTTGVNECADPTFCFSEIANNAGGRENSGSLLLPSGTVSGYTDSYSLEWAVTCAAETAGSALSFSSTCTDPTAKLATVTVSWTDSKGGPQEVELQGVIYAMDPARMAMGTASAFSTQKPVAGYTPVGVPDAVPVPINTGGSQFKESSKPLPEVSQSGDGINVSFDSVVYSRDGAGYQKDSQEEFSSVTCECQFNSGTGTGYTPTRKVWNGSRLVNQAGEAVTKKTGQPLGNNPPSQCDVCCRDHHDRAANDPKYDPKRPTSDYTGSEDHKHYWYSSCVSGGVGAANCTDANKDASLASGSAFTEVTDGAYLESCRVGRVDGFWRVMQDWQLRKVTILPYNFLLNNQTNLNNYVDVVEKVVENAVKTDSGGSGVTVPTLGGRDLTLPSGSDPVQLLSRAVYVDTIYNAEDDPATSSVNEQNTVDTAYYSALLAKVTASQTASNSAWLEFAPFYEANLTLLFDWISSDTGVATVTSEAINAIVDPVNRYYGSFSRGKVTVQSGTTAGTSTITAKARLSNSGVTGGVNVNVNPTPPTYVPGVSYGTDVYDNLSSNVLADTITVSRPAAGTAHSITGKVVKGNGSANVAETGTPASPITVTLNTTSGSVISPCSAQVGDSDVYAWYYSCTVSNGWTGTLTVGSTGSVYTFDDATSRSLSTSSMTVANATTVGQVIAFGDTVTLTGQITNANFPNGAPQPAVTAADTAITFSGTSSGTCTNKAVTGAGSNEKLVYSCVVPKGWTGAITIAVDPTGGTYTYLSPGGTPCNGSTTGSCTLASITSALADVDGTSSSATLLQKQQTNVEARR</sequence>
<keyword evidence="1" id="KW-0812">Transmembrane</keyword>
<dbReference type="EMBL" id="CP000116">
    <property type="protein sequence ID" value="AAZ97814.1"/>
    <property type="molecule type" value="Genomic_DNA"/>
</dbReference>
<reference evidence="2 3" key="1">
    <citation type="journal article" date="2006" name="J. Bacteriol.">
        <title>The genome sequence of the obligately chemolithoautotrophic, facultatively anaerobic bacterium Thiobacillus denitrificans.</title>
        <authorList>
            <person name="Beller H.R."/>
            <person name="Chain P.S."/>
            <person name="Letain T.E."/>
            <person name="Chakicherla A."/>
            <person name="Larimer F.W."/>
            <person name="Richardson P.M."/>
            <person name="Coleman M.A."/>
            <person name="Wood A.P."/>
            <person name="Kelly D.P."/>
        </authorList>
    </citation>
    <scope>NUCLEOTIDE SEQUENCE [LARGE SCALE GENOMIC DNA]</scope>
    <source>
        <strain evidence="2 3">ATCC 25259</strain>
    </source>
</reference>
<dbReference type="eggNOG" id="COG4967">
    <property type="taxonomic scope" value="Bacteria"/>
</dbReference>
<dbReference type="AlphaFoldDB" id="Q3SHR9"/>
<protein>
    <submittedName>
        <fullName evidence="2">Uncharacterized protein</fullName>
    </submittedName>
</protein>
<keyword evidence="3" id="KW-1185">Reference proteome</keyword>
<dbReference type="RefSeq" id="WP_011312373.1">
    <property type="nucleotide sequence ID" value="NC_007404.1"/>
</dbReference>
<keyword evidence="1" id="KW-1133">Transmembrane helix</keyword>
<dbReference type="HOGENOM" id="CLU_327027_0_0_4"/>
<accession>Q3SHR9</accession>
<evidence type="ECO:0000256" key="1">
    <source>
        <dbReference type="SAM" id="Phobius"/>
    </source>
</evidence>
<feature type="transmembrane region" description="Helical" evidence="1">
    <location>
        <begin position="21"/>
        <end position="42"/>
    </location>
</feature>
<organism evidence="2 3">
    <name type="scientific">Thiobacillus denitrificans (strain ATCC 25259 / T1)</name>
    <dbReference type="NCBI Taxonomy" id="292415"/>
    <lineage>
        <taxon>Bacteria</taxon>
        <taxon>Pseudomonadati</taxon>
        <taxon>Pseudomonadota</taxon>
        <taxon>Betaproteobacteria</taxon>
        <taxon>Nitrosomonadales</taxon>
        <taxon>Thiobacillaceae</taxon>
        <taxon>Thiobacillus</taxon>
    </lineage>
</organism>
<dbReference type="Proteomes" id="UP000008291">
    <property type="component" value="Chromosome"/>
</dbReference>
<proteinExistence type="predicted"/>
<dbReference type="STRING" id="292415.Tbd_1861"/>
<dbReference type="OrthoDB" id="9152588at2"/>